<keyword evidence="3" id="KW-1185">Reference proteome</keyword>
<organism evidence="2 3">
    <name type="scientific">Paracoccus onubensis</name>
    <dbReference type="NCBI Taxonomy" id="1675788"/>
    <lineage>
        <taxon>Bacteria</taxon>
        <taxon>Pseudomonadati</taxon>
        <taxon>Pseudomonadota</taxon>
        <taxon>Alphaproteobacteria</taxon>
        <taxon>Rhodobacterales</taxon>
        <taxon>Paracoccaceae</taxon>
        <taxon>Paracoccus</taxon>
    </lineage>
</organism>
<comment type="caution">
    <text evidence="2">The sequence shown here is derived from an EMBL/GenBank/DDBJ whole genome shotgun (WGS) entry which is preliminary data.</text>
</comment>
<evidence type="ECO:0000313" key="3">
    <source>
        <dbReference type="Proteomes" id="UP000284202"/>
    </source>
</evidence>
<dbReference type="EMBL" id="QZCG01000007">
    <property type="protein sequence ID" value="RJE84996.1"/>
    <property type="molecule type" value="Genomic_DNA"/>
</dbReference>
<protein>
    <recommendedName>
        <fullName evidence="4">DUF1236 domain-containing protein</fullName>
    </recommendedName>
</protein>
<evidence type="ECO:0000313" key="2">
    <source>
        <dbReference type="EMBL" id="RJE84996.1"/>
    </source>
</evidence>
<name>A0A418SVL1_9RHOB</name>
<dbReference type="AlphaFoldDB" id="A0A418SVL1"/>
<feature type="transmembrane region" description="Helical" evidence="1">
    <location>
        <begin position="37"/>
        <end position="58"/>
    </location>
</feature>
<evidence type="ECO:0000256" key="1">
    <source>
        <dbReference type="SAM" id="Phobius"/>
    </source>
</evidence>
<keyword evidence="1" id="KW-1133">Transmembrane helix</keyword>
<evidence type="ECO:0008006" key="4">
    <source>
        <dbReference type="Google" id="ProtNLM"/>
    </source>
</evidence>
<proteinExistence type="predicted"/>
<dbReference type="Proteomes" id="UP000284202">
    <property type="component" value="Unassembled WGS sequence"/>
</dbReference>
<keyword evidence="1" id="KW-0812">Transmembrane</keyword>
<accession>A0A418SVL1</accession>
<gene>
    <name evidence="2" type="ORF">D3P04_11905</name>
</gene>
<dbReference type="RefSeq" id="WP_119749111.1">
    <property type="nucleotide sequence ID" value="NZ_QZCG01000007.1"/>
</dbReference>
<reference evidence="3" key="1">
    <citation type="submission" date="2018-09" db="EMBL/GenBank/DDBJ databases">
        <title>Acidovorax cavernicola nov. sp. isolated from Gruta de las Maravillas (Aracena, Spain).</title>
        <authorList>
            <person name="Jurado V."/>
            <person name="Gutierrez-Patricio S."/>
            <person name="Gonzalez-Pimentel J.L."/>
            <person name="Miller A.Z."/>
            <person name="Laiz L."/>
            <person name="Saiz-Jimenez C."/>
        </authorList>
    </citation>
    <scope>NUCLEOTIDE SEQUENCE [LARGE SCALE GENOMIC DNA]</scope>
    <source>
        <strain evidence="3">1011MAR3C25</strain>
    </source>
</reference>
<sequence length="134" mass="14026">MTAQSGNRMEPALLWEVTYLTSHTASKSQGLISQMGYVRIFATACVMAVLTSGGVVYAPQSFAAGAPDAESSGFGVGDVLPAEEVHIISQPGLYGLGPEPADSKYAIAHGMLIRIDPKTGKVLSILRSQSTVLD</sequence>
<keyword evidence="1" id="KW-0472">Membrane</keyword>